<evidence type="ECO:0000313" key="4">
    <source>
        <dbReference type="Proteomes" id="UP000190827"/>
    </source>
</evidence>
<name>A0ABY1LGL3_9MICO</name>
<protein>
    <submittedName>
        <fullName evidence="3">Glycine/D-amino acid oxidase</fullName>
    </submittedName>
</protein>
<reference evidence="3 4" key="1">
    <citation type="submission" date="2017-02" db="EMBL/GenBank/DDBJ databases">
        <authorList>
            <person name="Varghese N."/>
            <person name="Submissions S."/>
        </authorList>
    </citation>
    <scope>NUCLEOTIDE SEQUENCE [LARGE SCALE GENOMIC DNA]</scope>
    <source>
        <strain evidence="3 4">VKM Ac-1787</strain>
    </source>
</reference>
<evidence type="ECO:0000256" key="1">
    <source>
        <dbReference type="ARBA" id="ARBA00023002"/>
    </source>
</evidence>
<dbReference type="RefSeq" id="WP_079704473.1">
    <property type="nucleotide sequence ID" value="NZ_FUZO01000001.1"/>
</dbReference>
<comment type="caution">
    <text evidence="3">The sequence shown here is derived from an EMBL/GenBank/DDBJ whole genome shotgun (WGS) entry which is preliminary data.</text>
</comment>
<dbReference type="Gene3D" id="3.50.50.60">
    <property type="entry name" value="FAD/NAD(P)-binding domain"/>
    <property type="match status" value="1"/>
</dbReference>
<keyword evidence="4" id="KW-1185">Reference proteome</keyword>
<dbReference type="PANTHER" id="PTHR13847">
    <property type="entry name" value="SARCOSINE DEHYDROGENASE-RELATED"/>
    <property type="match status" value="1"/>
</dbReference>
<dbReference type="InterPro" id="IPR036188">
    <property type="entry name" value="FAD/NAD-bd_sf"/>
</dbReference>
<keyword evidence="1" id="KW-0560">Oxidoreductase</keyword>
<accession>A0ABY1LGL3</accession>
<organism evidence="3 4">
    <name type="scientific">Plantibacter cousiniae</name>
    <name type="common">nom. nud.</name>
    <dbReference type="NCBI Taxonomy" id="199709"/>
    <lineage>
        <taxon>Bacteria</taxon>
        <taxon>Bacillati</taxon>
        <taxon>Actinomycetota</taxon>
        <taxon>Actinomycetes</taxon>
        <taxon>Micrococcales</taxon>
        <taxon>Microbacteriaceae</taxon>
        <taxon>Plantibacter</taxon>
    </lineage>
</organism>
<dbReference type="Gene3D" id="3.30.9.10">
    <property type="entry name" value="D-Amino Acid Oxidase, subunit A, domain 2"/>
    <property type="match status" value="1"/>
</dbReference>
<feature type="domain" description="FAD dependent oxidoreductase" evidence="2">
    <location>
        <begin position="10"/>
        <end position="352"/>
    </location>
</feature>
<evidence type="ECO:0000313" key="3">
    <source>
        <dbReference type="EMBL" id="SKC38360.1"/>
    </source>
</evidence>
<evidence type="ECO:0000259" key="2">
    <source>
        <dbReference type="Pfam" id="PF01266"/>
    </source>
</evidence>
<dbReference type="Pfam" id="PF01266">
    <property type="entry name" value="DAO"/>
    <property type="match status" value="1"/>
</dbReference>
<dbReference type="PANTHER" id="PTHR13847:SF289">
    <property type="entry name" value="GLYCINE OXIDASE"/>
    <property type="match status" value="1"/>
</dbReference>
<dbReference type="Proteomes" id="UP000190827">
    <property type="component" value="Unassembled WGS sequence"/>
</dbReference>
<gene>
    <name evidence="3" type="ORF">SAMN06295973_0389</name>
</gene>
<sequence length="378" mass="39288">MSSTTQTSRRVVVIGGGILGTSSAVALARRGADVTLVTDRSLASGASGRSLAWLNSAAQRSSEYHALRVLGIDRWRTFAAQIPSAEFLRFDGGLMWAPEGESYAETFAYERGIGYDARWLAPEEVASVTPGVDPAAVAAEGAIFNPGEGWVELPSVIEVLSREFVARGGRIVTDAGAEIASSGGRAVGAVLANGDRFEADAVLLATGPDVPAQLAALGITIGDQSPAAFVAFTKPVAAELVAVLNTPKVAVRRTREGGFALDSAWSEEEIEVRDDGSLHISDSTVERLLAEGSRVLAGNPSLELDHIGAGYKPIPGDGEPVFGAVPQLPGLFTAFSHSGATLGLIAGELLADEIVDGEPSPLLATFRPERYAESPVPA</sequence>
<dbReference type="SUPFAM" id="SSF51905">
    <property type="entry name" value="FAD/NAD(P)-binding domain"/>
    <property type="match status" value="1"/>
</dbReference>
<dbReference type="InterPro" id="IPR006076">
    <property type="entry name" value="FAD-dep_OxRdtase"/>
</dbReference>
<proteinExistence type="predicted"/>
<dbReference type="EMBL" id="FUZO01000001">
    <property type="protein sequence ID" value="SKC38360.1"/>
    <property type="molecule type" value="Genomic_DNA"/>
</dbReference>